<keyword evidence="6" id="KW-0378">Hydrolase</keyword>
<dbReference type="Proteomes" id="UP001373714">
    <property type="component" value="Unassembled WGS sequence"/>
</dbReference>
<evidence type="ECO:0000256" key="6">
    <source>
        <dbReference type="ARBA" id="ARBA00022801"/>
    </source>
</evidence>
<protein>
    <recommendedName>
        <fullName evidence="3">GTP cyclohydrolase II</fullName>
        <ecNumber evidence="3">3.5.4.25</ecNumber>
    </recommendedName>
</protein>
<evidence type="ECO:0000256" key="4">
    <source>
        <dbReference type="ARBA" id="ARBA00022619"/>
    </source>
</evidence>
<evidence type="ECO:0000313" key="10">
    <source>
        <dbReference type="EMBL" id="KAK6352252.1"/>
    </source>
</evidence>
<dbReference type="InterPro" id="IPR036144">
    <property type="entry name" value="RibA-like_sf"/>
</dbReference>
<comment type="similarity">
    <text evidence="2">Belongs to the GTP cyclohydrolase II family.</text>
</comment>
<dbReference type="CDD" id="cd00641">
    <property type="entry name" value="GTP_cyclohydro2"/>
    <property type="match status" value="1"/>
</dbReference>
<gene>
    <name evidence="10" type="primary">RIB1_2</name>
    <name evidence="10" type="ORF">TWF730_009083</name>
</gene>
<reference evidence="10 11" key="1">
    <citation type="submission" date="2019-10" db="EMBL/GenBank/DDBJ databases">
        <authorList>
            <person name="Palmer J.M."/>
        </authorList>
    </citation>
    <scope>NUCLEOTIDE SEQUENCE [LARGE SCALE GENOMIC DNA]</scope>
    <source>
        <strain evidence="10 11">TWF730</strain>
    </source>
</reference>
<keyword evidence="7" id="KW-0342">GTP-binding</keyword>
<keyword evidence="4" id="KW-0686">Riboflavin biosynthesis</keyword>
<dbReference type="NCBIfam" id="NF001591">
    <property type="entry name" value="PRK00393.1"/>
    <property type="match status" value="1"/>
</dbReference>
<keyword evidence="5" id="KW-0547">Nucleotide-binding</keyword>
<comment type="catalytic activity">
    <reaction evidence="8">
        <text>GTP + 4 H2O = 2,5-diamino-6-hydroxy-4-(5-phosphoribosylamino)-pyrimidine + formate + 2 phosphate + 3 H(+)</text>
        <dbReference type="Rhea" id="RHEA:23704"/>
        <dbReference type="ChEBI" id="CHEBI:15377"/>
        <dbReference type="ChEBI" id="CHEBI:15378"/>
        <dbReference type="ChEBI" id="CHEBI:15740"/>
        <dbReference type="ChEBI" id="CHEBI:37565"/>
        <dbReference type="ChEBI" id="CHEBI:43474"/>
        <dbReference type="ChEBI" id="CHEBI:58614"/>
        <dbReference type="EC" id="3.5.4.25"/>
    </reaction>
</comment>
<dbReference type="InterPro" id="IPR000926">
    <property type="entry name" value="RibA"/>
</dbReference>
<comment type="pathway">
    <text evidence="1">Cofactor biosynthesis; riboflavin biosynthesis.</text>
</comment>
<evidence type="ECO:0000259" key="9">
    <source>
        <dbReference type="Pfam" id="PF00925"/>
    </source>
</evidence>
<sequence length="254" mass="27546">MYLHLYRNDQDDKEHLAMVFGNAIASQSLAAYRPDDTPSSRLLRGAGHQQSHFFGGTMLLGNSNKGSVGENSAERENLGPGDTIPLVRVHSECFTGETAWSNRCDCGDQLTAAARLICQSTTPHGVIVYLRQEGRGIGLENKLRAYNLQDQGADTVEANQRLGFGADDRTYGVATSILCDLGLDGETGIRLLTNNPDKVAGIRGPQDQVKVREVLTMKPSACKGKTEGAESLAPVELLAYLQTKIQKFGHTIEL</sequence>
<evidence type="ECO:0000313" key="11">
    <source>
        <dbReference type="Proteomes" id="UP001373714"/>
    </source>
</evidence>
<dbReference type="EC" id="3.5.4.25" evidence="3"/>
<accession>A0AAV9UXA4</accession>
<evidence type="ECO:0000256" key="3">
    <source>
        <dbReference type="ARBA" id="ARBA00012762"/>
    </source>
</evidence>
<dbReference type="GO" id="GO:0009231">
    <property type="term" value="P:riboflavin biosynthetic process"/>
    <property type="evidence" value="ECO:0007669"/>
    <property type="project" value="UniProtKB-KW"/>
</dbReference>
<organism evidence="10 11">
    <name type="scientific">Orbilia blumenaviensis</name>
    <dbReference type="NCBI Taxonomy" id="1796055"/>
    <lineage>
        <taxon>Eukaryota</taxon>
        <taxon>Fungi</taxon>
        <taxon>Dikarya</taxon>
        <taxon>Ascomycota</taxon>
        <taxon>Pezizomycotina</taxon>
        <taxon>Orbiliomycetes</taxon>
        <taxon>Orbiliales</taxon>
        <taxon>Orbiliaceae</taxon>
        <taxon>Orbilia</taxon>
    </lineage>
</organism>
<dbReference type="EMBL" id="JAVHNS010000006">
    <property type="protein sequence ID" value="KAK6352252.1"/>
    <property type="molecule type" value="Genomic_DNA"/>
</dbReference>
<dbReference type="PANTHER" id="PTHR21327:SF29">
    <property type="entry name" value="GTP CYCLOHYDROLASE-2"/>
    <property type="match status" value="1"/>
</dbReference>
<dbReference type="SUPFAM" id="SSF142695">
    <property type="entry name" value="RibA-like"/>
    <property type="match status" value="1"/>
</dbReference>
<evidence type="ECO:0000256" key="5">
    <source>
        <dbReference type="ARBA" id="ARBA00022741"/>
    </source>
</evidence>
<evidence type="ECO:0000256" key="1">
    <source>
        <dbReference type="ARBA" id="ARBA00005104"/>
    </source>
</evidence>
<name>A0AAV9UXA4_9PEZI</name>
<dbReference type="GO" id="GO:0003935">
    <property type="term" value="F:GTP cyclohydrolase II activity"/>
    <property type="evidence" value="ECO:0007669"/>
    <property type="project" value="UniProtKB-EC"/>
</dbReference>
<keyword evidence="11" id="KW-1185">Reference proteome</keyword>
<dbReference type="InterPro" id="IPR032677">
    <property type="entry name" value="GTP_cyclohydro_II"/>
</dbReference>
<feature type="domain" description="GTP cyclohydrolase II" evidence="9">
    <location>
        <begin position="81"/>
        <end position="204"/>
    </location>
</feature>
<evidence type="ECO:0000256" key="8">
    <source>
        <dbReference type="ARBA" id="ARBA00049295"/>
    </source>
</evidence>
<dbReference type="PANTHER" id="PTHR21327">
    <property type="entry name" value="GTP CYCLOHYDROLASE II-RELATED"/>
    <property type="match status" value="1"/>
</dbReference>
<dbReference type="AlphaFoldDB" id="A0AAV9UXA4"/>
<evidence type="ECO:0000256" key="7">
    <source>
        <dbReference type="ARBA" id="ARBA00023134"/>
    </source>
</evidence>
<dbReference type="GO" id="GO:0005525">
    <property type="term" value="F:GTP binding"/>
    <property type="evidence" value="ECO:0007669"/>
    <property type="project" value="UniProtKB-KW"/>
</dbReference>
<dbReference type="Gene3D" id="3.40.50.10990">
    <property type="entry name" value="GTP cyclohydrolase II"/>
    <property type="match status" value="1"/>
</dbReference>
<proteinExistence type="inferred from homology"/>
<dbReference type="Pfam" id="PF00925">
    <property type="entry name" value="GTP_cyclohydro2"/>
    <property type="match status" value="1"/>
</dbReference>
<comment type="caution">
    <text evidence="10">The sequence shown here is derived from an EMBL/GenBank/DDBJ whole genome shotgun (WGS) entry which is preliminary data.</text>
</comment>
<evidence type="ECO:0000256" key="2">
    <source>
        <dbReference type="ARBA" id="ARBA00008131"/>
    </source>
</evidence>